<comment type="similarity">
    <text evidence="2 12 14">Belongs to the FKBP-type PPIase family. Tig subfamily.</text>
</comment>
<evidence type="ECO:0000256" key="7">
    <source>
        <dbReference type="ARBA" id="ARBA00023186"/>
    </source>
</evidence>
<dbReference type="InterPro" id="IPR027304">
    <property type="entry name" value="Trigger_fact/SurA_dom_sf"/>
</dbReference>
<dbReference type="InterPro" id="IPR001179">
    <property type="entry name" value="PPIase_FKBP_dom"/>
</dbReference>
<dbReference type="GO" id="GO:0043022">
    <property type="term" value="F:ribosome binding"/>
    <property type="evidence" value="ECO:0007669"/>
    <property type="project" value="TreeGrafter"/>
</dbReference>
<dbReference type="Gene3D" id="3.10.50.40">
    <property type="match status" value="1"/>
</dbReference>
<dbReference type="HAMAP" id="MF_00303">
    <property type="entry name" value="Trigger_factor_Tig"/>
    <property type="match status" value="1"/>
</dbReference>
<keyword evidence="12" id="KW-0963">Cytoplasm</keyword>
<dbReference type="Pfam" id="PF05698">
    <property type="entry name" value="Trigger_C"/>
    <property type="match status" value="1"/>
</dbReference>
<dbReference type="PANTHER" id="PTHR30560:SF3">
    <property type="entry name" value="TRIGGER FACTOR-LIKE PROTEIN TIG, CHLOROPLASTIC"/>
    <property type="match status" value="1"/>
</dbReference>
<keyword evidence="5 12" id="KW-0132">Cell division</keyword>
<evidence type="ECO:0000256" key="13">
    <source>
        <dbReference type="PROSITE-ProRule" id="PRU00277"/>
    </source>
</evidence>
<name>A0A1B8RPJ5_9CLOT</name>
<dbReference type="Gene3D" id="3.30.70.1050">
    <property type="entry name" value="Trigger factor ribosome-binding domain"/>
    <property type="match status" value="1"/>
</dbReference>
<evidence type="ECO:0000256" key="3">
    <source>
        <dbReference type="ARBA" id="ARBA00013194"/>
    </source>
</evidence>
<keyword evidence="9 12" id="KW-0131">Cell cycle</keyword>
<keyword evidence="6 12" id="KW-0697">Rotamase</keyword>
<dbReference type="Pfam" id="PF05697">
    <property type="entry name" value="Trigger_N"/>
    <property type="match status" value="1"/>
</dbReference>
<comment type="domain">
    <text evidence="12">Consists of 3 domains; the N-terminus binds the ribosome, the middle domain has PPIase activity, while the C-terminus has intrinsic chaperone activity on its own.</text>
</comment>
<keyword evidence="8 12" id="KW-0413">Isomerase</keyword>
<evidence type="ECO:0000256" key="1">
    <source>
        <dbReference type="ARBA" id="ARBA00000971"/>
    </source>
</evidence>
<dbReference type="GO" id="GO:0044183">
    <property type="term" value="F:protein folding chaperone"/>
    <property type="evidence" value="ECO:0007669"/>
    <property type="project" value="TreeGrafter"/>
</dbReference>
<keyword evidence="7 12" id="KW-0143">Chaperone</keyword>
<sequence length="429" mass="48565">MEAKMEKIENNVVKLEVRVEAEKFNEALKKAYNKNKMHFNVQGFRKGKVPMAMVKKYYGIEVLFDDAINFVIDETYPKTIEENNLRPVDYPQINVVEVGEGKDLVYIAQVTVYPEVILGEYKGLEVAKNSYEVKEEEVEAQLKSMQEKNARVEVKAEGTVENGDIAVIDFKGFIDGVAFEGGEGKDYPLEIGSGSFIDNFEEQLVGAAVGETREVKVKFPEAYGNEELNDKDATFEVTVKEIKAKELPTLDDEFAKDVSEFDTIAELKEDVAKKIQENNDNRAEREYEDAVINAAIETATIDLPEVMVEKEIDHMIKDLESRLQYQGLTLDQYMEFTGNTVEKMRDYMRANAERKVKADLVLEAIAKAENIVATEEELKEKATEVAKMYSAGETEKMVELLINSQKAMLENDIVMGKTIQLLKDNCKTA</sequence>
<evidence type="ECO:0000256" key="10">
    <source>
        <dbReference type="ARBA" id="ARBA00024849"/>
    </source>
</evidence>
<comment type="catalytic activity">
    <reaction evidence="1 12 13">
        <text>[protein]-peptidylproline (omega=180) = [protein]-peptidylproline (omega=0)</text>
        <dbReference type="Rhea" id="RHEA:16237"/>
        <dbReference type="Rhea" id="RHEA-COMP:10747"/>
        <dbReference type="Rhea" id="RHEA-COMP:10748"/>
        <dbReference type="ChEBI" id="CHEBI:83833"/>
        <dbReference type="ChEBI" id="CHEBI:83834"/>
        <dbReference type="EC" id="5.2.1.8"/>
    </reaction>
</comment>
<dbReference type="Pfam" id="PF00254">
    <property type="entry name" value="FKBP_C"/>
    <property type="match status" value="1"/>
</dbReference>
<dbReference type="GO" id="GO:0005737">
    <property type="term" value="C:cytoplasm"/>
    <property type="evidence" value="ECO:0007669"/>
    <property type="project" value="UniProtKB-SubCell"/>
</dbReference>
<feature type="domain" description="PPIase FKBP-type" evidence="16">
    <location>
        <begin position="163"/>
        <end position="245"/>
    </location>
</feature>
<dbReference type="InterPro" id="IPR005215">
    <property type="entry name" value="Trig_fac"/>
</dbReference>
<dbReference type="InterPro" id="IPR008880">
    <property type="entry name" value="Trigger_fac_C"/>
</dbReference>
<dbReference type="PIRSF" id="PIRSF003095">
    <property type="entry name" value="Trigger_factor"/>
    <property type="match status" value="1"/>
</dbReference>
<accession>A0A1B8RPJ5</accession>
<evidence type="ECO:0000256" key="11">
    <source>
        <dbReference type="ARBA" id="ARBA00029986"/>
    </source>
</evidence>
<dbReference type="AlphaFoldDB" id="A0A1B8RPJ5"/>
<dbReference type="Gene3D" id="1.10.3120.10">
    <property type="entry name" value="Trigger factor, C-terminal domain"/>
    <property type="match status" value="1"/>
</dbReference>
<evidence type="ECO:0000256" key="9">
    <source>
        <dbReference type="ARBA" id="ARBA00023306"/>
    </source>
</evidence>
<dbReference type="OrthoDB" id="9767721at2"/>
<comment type="subcellular location">
    <subcellularLocation>
        <location evidence="12">Cytoplasm</location>
    </subcellularLocation>
    <text evidence="12">About half TF is bound to the ribosome near the polypeptide exit tunnel while the other half is free in the cytoplasm.</text>
</comment>
<dbReference type="GO" id="GO:0003755">
    <property type="term" value="F:peptidyl-prolyl cis-trans isomerase activity"/>
    <property type="evidence" value="ECO:0007669"/>
    <property type="project" value="UniProtKB-UniRule"/>
</dbReference>
<dbReference type="SUPFAM" id="SSF109998">
    <property type="entry name" value="Triger factor/SurA peptide-binding domain-like"/>
    <property type="match status" value="1"/>
</dbReference>
<comment type="function">
    <text evidence="10 12">Involved in protein export. Acts as a chaperone by maintaining the newly synthesized protein in an open conformation. Functions as a peptidyl-prolyl cis-trans isomerase.</text>
</comment>
<dbReference type="SUPFAM" id="SSF102735">
    <property type="entry name" value="Trigger factor ribosome-binding domain"/>
    <property type="match status" value="1"/>
</dbReference>
<dbReference type="Proteomes" id="UP000092714">
    <property type="component" value="Unassembled WGS sequence"/>
</dbReference>
<evidence type="ECO:0000256" key="15">
    <source>
        <dbReference type="SAM" id="Coils"/>
    </source>
</evidence>
<dbReference type="NCBIfam" id="TIGR00115">
    <property type="entry name" value="tig"/>
    <property type="match status" value="1"/>
</dbReference>
<reference evidence="17 18" key="1">
    <citation type="submission" date="2016-06" db="EMBL/GenBank/DDBJ databases">
        <authorList>
            <person name="Kjaerup R.B."/>
            <person name="Dalgaard T.S."/>
            <person name="Juul-Madsen H.R."/>
        </authorList>
    </citation>
    <scope>NUCLEOTIDE SEQUENCE [LARGE SCALE GENOMIC DNA]</scope>
    <source>
        <strain evidence="17 18">373-A1</strain>
    </source>
</reference>
<gene>
    <name evidence="12" type="primary">tig</name>
    <name evidence="17" type="ORF">CP373A1_09490</name>
</gene>
<proteinExistence type="inferred from homology"/>
<dbReference type="GeneID" id="42774656"/>
<dbReference type="GO" id="GO:0015031">
    <property type="term" value="P:protein transport"/>
    <property type="evidence" value="ECO:0007669"/>
    <property type="project" value="UniProtKB-UniRule"/>
</dbReference>
<dbReference type="RefSeq" id="WP_027096817.1">
    <property type="nucleotide sequence ID" value="NZ_CABHIH010000002.1"/>
</dbReference>
<dbReference type="GO" id="GO:0043335">
    <property type="term" value="P:protein unfolding"/>
    <property type="evidence" value="ECO:0007669"/>
    <property type="project" value="TreeGrafter"/>
</dbReference>
<dbReference type="PROSITE" id="PS50059">
    <property type="entry name" value="FKBP_PPIASE"/>
    <property type="match status" value="1"/>
</dbReference>
<organism evidence="17 18">
    <name type="scientific">Clostridium paraputrificum</name>
    <dbReference type="NCBI Taxonomy" id="29363"/>
    <lineage>
        <taxon>Bacteria</taxon>
        <taxon>Bacillati</taxon>
        <taxon>Bacillota</taxon>
        <taxon>Clostridia</taxon>
        <taxon>Eubacteriales</taxon>
        <taxon>Clostridiaceae</taxon>
        <taxon>Clostridium</taxon>
    </lineage>
</organism>
<dbReference type="eggNOG" id="COG0544">
    <property type="taxonomic scope" value="Bacteria"/>
</dbReference>
<keyword evidence="18" id="KW-1185">Reference proteome</keyword>
<dbReference type="EC" id="5.2.1.8" evidence="3 12"/>
<dbReference type="EMBL" id="MAPZ01000019">
    <property type="protein sequence ID" value="OBY10729.1"/>
    <property type="molecule type" value="Genomic_DNA"/>
</dbReference>
<evidence type="ECO:0000256" key="8">
    <source>
        <dbReference type="ARBA" id="ARBA00023235"/>
    </source>
</evidence>
<dbReference type="InterPro" id="IPR037041">
    <property type="entry name" value="Trigger_fac_C_sf"/>
</dbReference>
<dbReference type="InterPro" id="IPR036611">
    <property type="entry name" value="Trigger_fac_ribosome-bd_sf"/>
</dbReference>
<evidence type="ECO:0000256" key="14">
    <source>
        <dbReference type="RuleBase" id="RU003914"/>
    </source>
</evidence>
<dbReference type="GO" id="GO:0051083">
    <property type="term" value="P:'de novo' cotranslational protein folding"/>
    <property type="evidence" value="ECO:0007669"/>
    <property type="project" value="TreeGrafter"/>
</dbReference>
<evidence type="ECO:0000313" key="17">
    <source>
        <dbReference type="EMBL" id="OBY10729.1"/>
    </source>
</evidence>
<keyword evidence="15" id="KW-0175">Coiled coil</keyword>
<protein>
    <recommendedName>
        <fullName evidence="4 12">Trigger factor</fullName>
        <shortName evidence="12">TF</shortName>
        <ecNumber evidence="3 12">5.2.1.8</ecNumber>
    </recommendedName>
    <alternativeName>
        <fullName evidence="11 12">PPIase</fullName>
    </alternativeName>
</protein>
<feature type="coiled-coil region" evidence="15">
    <location>
        <begin position="121"/>
        <end position="155"/>
    </location>
</feature>
<evidence type="ECO:0000256" key="12">
    <source>
        <dbReference type="HAMAP-Rule" id="MF_00303"/>
    </source>
</evidence>
<evidence type="ECO:0000256" key="5">
    <source>
        <dbReference type="ARBA" id="ARBA00022618"/>
    </source>
</evidence>
<dbReference type="GO" id="GO:0051301">
    <property type="term" value="P:cell division"/>
    <property type="evidence" value="ECO:0007669"/>
    <property type="project" value="UniProtKB-KW"/>
</dbReference>
<evidence type="ECO:0000256" key="2">
    <source>
        <dbReference type="ARBA" id="ARBA00005464"/>
    </source>
</evidence>
<dbReference type="PANTHER" id="PTHR30560">
    <property type="entry name" value="TRIGGER FACTOR CHAPERONE AND PEPTIDYL-PROLYL CIS/TRANS ISOMERASE"/>
    <property type="match status" value="1"/>
</dbReference>
<comment type="caution">
    <text evidence="17">The sequence shown here is derived from an EMBL/GenBank/DDBJ whole genome shotgun (WGS) entry which is preliminary data.</text>
</comment>
<evidence type="ECO:0000256" key="4">
    <source>
        <dbReference type="ARBA" id="ARBA00016902"/>
    </source>
</evidence>
<evidence type="ECO:0000259" key="16">
    <source>
        <dbReference type="PROSITE" id="PS50059"/>
    </source>
</evidence>
<dbReference type="InterPro" id="IPR008881">
    <property type="entry name" value="Trigger_fac_ribosome-bd_bac"/>
</dbReference>
<dbReference type="SUPFAM" id="SSF54534">
    <property type="entry name" value="FKBP-like"/>
    <property type="match status" value="1"/>
</dbReference>
<dbReference type="InterPro" id="IPR046357">
    <property type="entry name" value="PPIase_dom_sf"/>
</dbReference>
<dbReference type="FunFam" id="3.10.50.40:FF:000001">
    <property type="entry name" value="Trigger factor"/>
    <property type="match status" value="1"/>
</dbReference>
<evidence type="ECO:0000256" key="6">
    <source>
        <dbReference type="ARBA" id="ARBA00023110"/>
    </source>
</evidence>
<evidence type="ECO:0000313" key="18">
    <source>
        <dbReference type="Proteomes" id="UP000092714"/>
    </source>
</evidence>